<dbReference type="HOGENOM" id="CLU_484093_0_0_1"/>
<dbReference type="SUPFAM" id="SSF52266">
    <property type="entry name" value="SGNH hydrolase"/>
    <property type="match status" value="1"/>
</dbReference>
<evidence type="ECO:0000256" key="1">
    <source>
        <dbReference type="SAM" id="MobiDB-lite"/>
    </source>
</evidence>
<dbReference type="PANTHER" id="PTHR34407:SF1">
    <property type="entry name" value="SGNH HYDROLASE-TYPE ESTERASE DOMAIN-CONTAINING PROTEIN"/>
    <property type="match status" value="1"/>
</dbReference>
<reference evidence="2 3" key="1">
    <citation type="journal article" date="2013" name="Nat. Commun.">
        <title>The evolution and pathogenic mechanisms of the rice sheath blight pathogen.</title>
        <authorList>
            <person name="Zheng A."/>
            <person name="Lin R."/>
            <person name="Xu L."/>
            <person name="Qin P."/>
            <person name="Tang C."/>
            <person name="Ai P."/>
            <person name="Zhang D."/>
            <person name="Liu Y."/>
            <person name="Sun Z."/>
            <person name="Feng H."/>
            <person name="Wang Y."/>
            <person name="Chen Y."/>
            <person name="Liang X."/>
            <person name="Fu R."/>
            <person name="Li Q."/>
            <person name="Zhang J."/>
            <person name="Yu X."/>
            <person name="Xie Z."/>
            <person name="Ding L."/>
            <person name="Guan P."/>
            <person name="Tang J."/>
            <person name="Liang Y."/>
            <person name="Wang S."/>
            <person name="Deng Q."/>
            <person name="Li S."/>
            <person name="Zhu J."/>
            <person name="Wang L."/>
            <person name="Liu H."/>
            <person name="Li P."/>
        </authorList>
    </citation>
    <scope>NUCLEOTIDE SEQUENCE [LARGE SCALE GENOMIC DNA]</scope>
    <source>
        <strain evidence="3">AG-1 IA</strain>
    </source>
</reference>
<gene>
    <name evidence="2" type="ORF">AG1IA_07445</name>
</gene>
<evidence type="ECO:0000313" key="2">
    <source>
        <dbReference type="EMBL" id="ELU38525.1"/>
    </source>
</evidence>
<proteinExistence type="predicted"/>
<keyword evidence="3" id="KW-1185">Reference proteome</keyword>
<dbReference type="EMBL" id="AFRT01002133">
    <property type="protein sequence ID" value="ELU38525.1"/>
    <property type="molecule type" value="Genomic_DNA"/>
</dbReference>
<dbReference type="STRING" id="983506.L8WKQ9"/>
<sequence length="612" mass="67510">MSRFGSPSGSHERVDSIGHNGIEMQKYHDEEITEQERDGLLDNSGSYRRRDDAPRSRRIVSRRRIPHAQCTLRSYIPNKPSDSPNATIAIVEDVCGCGTSPFGSALCTTYSAPALERSRLYTGTGARTRRFLDVSQQRPVKVGVLGGSVSACHGVDTDSMGKSCYARRIVDWMREKLYGGKEDGVIAVNGAIGGMDSRYVLIDEPGSHGLKTCLMSTTNRESGLAYLSGVWLIVNRCSYLNYTIYFDQLLRIVLEFPNKPAVLVVGAWGPQVGLLSFVANFTEPPTVIFRLWLYGSIGHTSSGRTILRRLIAHSIKPLLYVHHLRYAHTVGETFWTKDYVHPNAAGHKVLGDLTIAYLEKQLCLLNTFGVLNETHVGGGRADATLGHEPSSGADAFNLVRLPPSPELVHNRTDDGETTDIAYPLLPDPKDRISTLRLETPYTVPPTIIGQALSELFSPWKPDAPLRTPPPPHPFCADANDEAHPLMPSDKYGGSHGWEKHIAHGGKHSYATDEVGARIVVEVTVAEGRVAVFYFRSETYSPGVAECWVDDNRKGAVKLYGHWEKKMNVPSVAYIDSLVTPGDHYVTCEVIEETANPKAEKPHHFRIIAVMAT</sequence>
<dbReference type="Proteomes" id="UP000011668">
    <property type="component" value="Unassembled WGS sequence"/>
</dbReference>
<dbReference type="AlphaFoldDB" id="L8WKQ9"/>
<dbReference type="PANTHER" id="PTHR34407">
    <property type="entry name" value="EXPRESSED PROTEIN"/>
    <property type="match status" value="1"/>
</dbReference>
<dbReference type="OMA" id="HYVTCEV"/>
<accession>L8WKQ9</accession>
<comment type="caution">
    <text evidence="2">The sequence shown here is derived from an EMBL/GenBank/DDBJ whole genome shotgun (WGS) entry which is preliminary data.</text>
</comment>
<feature type="region of interest" description="Disordered" evidence="1">
    <location>
        <begin position="1"/>
        <end position="57"/>
    </location>
</feature>
<dbReference type="OrthoDB" id="544608at2759"/>
<evidence type="ECO:0008006" key="4">
    <source>
        <dbReference type="Google" id="ProtNLM"/>
    </source>
</evidence>
<organism evidence="2 3">
    <name type="scientific">Thanatephorus cucumeris (strain AG1-IA)</name>
    <name type="common">Rice sheath blight fungus</name>
    <name type="synonym">Rhizoctonia solani</name>
    <dbReference type="NCBI Taxonomy" id="983506"/>
    <lineage>
        <taxon>Eukaryota</taxon>
        <taxon>Fungi</taxon>
        <taxon>Dikarya</taxon>
        <taxon>Basidiomycota</taxon>
        <taxon>Agaricomycotina</taxon>
        <taxon>Agaricomycetes</taxon>
        <taxon>Cantharellales</taxon>
        <taxon>Ceratobasidiaceae</taxon>
        <taxon>Rhizoctonia</taxon>
        <taxon>Rhizoctonia solani AG-1</taxon>
    </lineage>
</organism>
<feature type="compositionally biased region" description="Basic and acidic residues" evidence="1">
    <location>
        <begin position="25"/>
        <end position="40"/>
    </location>
</feature>
<evidence type="ECO:0000313" key="3">
    <source>
        <dbReference type="Proteomes" id="UP000011668"/>
    </source>
</evidence>
<protein>
    <recommendedName>
        <fullName evidence="4">SGNH hydrolase-type esterase domain-containing protein</fullName>
    </recommendedName>
</protein>
<name>L8WKQ9_THACA</name>